<keyword evidence="3" id="KW-1185">Reference proteome</keyword>
<evidence type="ECO:0000256" key="1">
    <source>
        <dbReference type="SAM" id="MobiDB-lite"/>
    </source>
</evidence>
<feature type="compositionally biased region" description="Basic and acidic residues" evidence="1">
    <location>
        <begin position="207"/>
        <end position="218"/>
    </location>
</feature>
<feature type="compositionally biased region" description="Basic and acidic residues" evidence="1">
    <location>
        <begin position="175"/>
        <end position="185"/>
    </location>
</feature>
<dbReference type="Proteomes" id="UP000014139">
    <property type="component" value="Unassembled WGS sequence"/>
</dbReference>
<organism evidence="2 3">
    <name type="scientific">Amycolatopsis vancoresmycina DSM 44592</name>
    <dbReference type="NCBI Taxonomy" id="1292037"/>
    <lineage>
        <taxon>Bacteria</taxon>
        <taxon>Bacillati</taxon>
        <taxon>Actinomycetota</taxon>
        <taxon>Actinomycetes</taxon>
        <taxon>Pseudonocardiales</taxon>
        <taxon>Pseudonocardiaceae</taxon>
        <taxon>Amycolatopsis</taxon>
    </lineage>
</organism>
<evidence type="ECO:0000313" key="2">
    <source>
        <dbReference type="EMBL" id="EOD64267.1"/>
    </source>
</evidence>
<gene>
    <name evidence="2" type="ORF">H480_32753</name>
</gene>
<protein>
    <submittedName>
        <fullName evidence="2">Acyl-CoA dehydrogenase</fullName>
    </submittedName>
</protein>
<feature type="compositionally biased region" description="Basic and acidic residues" evidence="1">
    <location>
        <begin position="62"/>
        <end position="81"/>
    </location>
</feature>
<feature type="region of interest" description="Disordered" evidence="1">
    <location>
        <begin position="1"/>
        <end position="160"/>
    </location>
</feature>
<sequence length="275" mass="31067">MAAEAGQRRAGRRDRDDRARHRLRPAGHQDARGPRRRPLRPQRREDLHHQWAARRPRRRRVQDRPGRGRAGRLADRGRDGHPGLPPRPRPRQGRAEGPGHRRAVLRRRPRAGRQPAGRRRGPGLHPADAAAAAGTADHRRHRGGRPGGGGRPHAGVHQGAHGVRPADLLLPEHQVHPRRGGDRSRGGPGVPRPVHRTPPQGRARRPGRGDGEAVDHRARQQGRRRLRAALRRLRLHDRVPDRARLGRRPYLPDLRRHQRNHEGNHLPLALKGCRS</sequence>
<comment type="caution">
    <text evidence="2">The sequence shown here is derived from an EMBL/GenBank/DDBJ whole genome shotgun (WGS) entry which is preliminary data.</text>
</comment>
<reference evidence="2 3" key="1">
    <citation type="submission" date="2013-02" db="EMBL/GenBank/DDBJ databases">
        <title>Draft genome sequence of Amycolatopsis vancoresmycina strain DSM 44592T.</title>
        <authorList>
            <person name="Kumar S."/>
            <person name="Kaur N."/>
            <person name="Kaur C."/>
            <person name="Raghava G.P.S."/>
            <person name="Mayilraj S."/>
        </authorList>
    </citation>
    <scope>NUCLEOTIDE SEQUENCE [LARGE SCALE GENOMIC DNA]</scope>
    <source>
        <strain evidence="2 3">DSM 44592</strain>
    </source>
</reference>
<name>R1FY72_9PSEU</name>
<proteinExistence type="predicted"/>
<accession>R1FY72</accession>
<feature type="region of interest" description="Disordered" evidence="1">
    <location>
        <begin position="249"/>
        <end position="275"/>
    </location>
</feature>
<evidence type="ECO:0000313" key="3">
    <source>
        <dbReference type="Proteomes" id="UP000014139"/>
    </source>
</evidence>
<feature type="compositionally biased region" description="Basic residues" evidence="1">
    <location>
        <begin position="100"/>
        <end position="122"/>
    </location>
</feature>
<dbReference type="EMBL" id="AOUO01000534">
    <property type="protein sequence ID" value="EOD64267.1"/>
    <property type="molecule type" value="Genomic_DNA"/>
</dbReference>
<feature type="region of interest" description="Disordered" evidence="1">
    <location>
        <begin position="175"/>
        <end position="223"/>
    </location>
</feature>
<dbReference type="AlphaFoldDB" id="R1FY72"/>
<feature type="compositionally biased region" description="Basic residues" evidence="1">
    <location>
        <begin position="51"/>
        <end position="61"/>
    </location>
</feature>